<evidence type="ECO:0000256" key="1">
    <source>
        <dbReference type="ARBA" id="ARBA00005043"/>
    </source>
</evidence>
<dbReference type="PANTHER" id="PTHR16184:SF6">
    <property type="entry name" value="ELONGATOR COMPLEX PROTEIN 6"/>
    <property type="match status" value="1"/>
</dbReference>
<gene>
    <name evidence="3" type="ORF">D9758_004871</name>
</gene>
<accession>A0A8H5G624</accession>
<dbReference type="GO" id="GO:0033588">
    <property type="term" value="C:elongator holoenzyme complex"/>
    <property type="evidence" value="ECO:0007669"/>
    <property type="project" value="InterPro"/>
</dbReference>
<dbReference type="Gene3D" id="3.40.50.300">
    <property type="entry name" value="P-loop containing nucleotide triphosphate hydrolases"/>
    <property type="match status" value="1"/>
</dbReference>
<dbReference type="Pfam" id="PF09807">
    <property type="entry name" value="ELP6"/>
    <property type="match status" value="1"/>
</dbReference>
<keyword evidence="4" id="KW-1185">Reference proteome</keyword>
<dbReference type="InterPro" id="IPR018627">
    <property type="entry name" value="ELP6"/>
</dbReference>
<sequence length="242" mass="26576">MFSPFNLPDGILALITDELPSPADFVLHQSLSSHFKQSTKTFKRSAIILSVSESWTRWQAISAKSNLNLSQLSTAGSLHFVELISSLQSSAEDSPFRSLCDKVRGLLDSMEDSSEPTLVILDDIATLEWIGYPILEVTRFCRALRALCAKKKATLLIRHHLTSEEPDDLFRLLYQICTYHVDVRPLSSGRSGAVSGEVALHAGPSLPPSTSVKLIPRSAALQYRLTESGVVFFERGSSSGVL</sequence>
<dbReference type="PANTHER" id="PTHR16184">
    <property type="entry name" value="ELONGATOR COMPLEX PROTEIN 6"/>
    <property type="match status" value="1"/>
</dbReference>
<reference evidence="3 4" key="1">
    <citation type="journal article" date="2020" name="ISME J.">
        <title>Uncovering the hidden diversity of litter-decomposition mechanisms in mushroom-forming fungi.</title>
        <authorList>
            <person name="Floudas D."/>
            <person name="Bentzer J."/>
            <person name="Ahren D."/>
            <person name="Johansson T."/>
            <person name="Persson P."/>
            <person name="Tunlid A."/>
        </authorList>
    </citation>
    <scope>NUCLEOTIDE SEQUENCE [LARGE SCALE GENOMIC DNA]</scope>
    <source>
        <strain evidence="3 4">CBS 291.85</strain>
    </source>
</reference>
<evidence type="ECO:0000313" key="3">
    <source>
        <dbReference type="EMBL" id="KAF5359008.1"/>
    </source>
</evidence>
<comment type="pathway">
    <text evidence="1">tRNA modification; 5-methoxycarbonylmethyl-2-thiouridine-tRNA biosynthesis.</text>
</comment>
<dbReference type="EMBL" id="JAACJM010000047">
    <property type="protein sequence ID" value="KAF5359008.1"/>
    <property type="molecule type" value="Genomic_DNA"/>
</dbReference>
<dbReference type="GO" id="GO:0002098">
    <property type="term" value="P:tRNA wobble uridine modification"/>
    <property type="evidence" value="ECO:0007669"/>
    <property type="project" value="InterPro"/>
</dbReference>
<dbReference type="UniPathway" id="UPA00988"/>
<organism evidence="3 4">
    <name type="scientific">Tetrapyrgos nigripes</name>
    <dbReference type="NCBI Taxonomy" id="182062"/>
    <lineage>
        <taxon>Eukaryota</taxon>
        <taxon>Fungi</taxon>
        <taxon>Dikarya</taxon>
        <taxon>Basidiomycota</taxon>
        <taxon>Agaricomycotina</taxon>
        <taxon>Agaricomycetes</taxon>
        <taxon>Agaricomycetidae</taxon>
        <taxon>Agaricales</taxon>
        <taxon>Marasmiineae</taxon>
        <taxon>Marasmiaceae</taxon>
        <taxon>Tetrapyrgos</taxon>
    </lineage>
</organism>
<comment type="caution">
    <text evidence="3">The sequence shown here is derived from an EMBL/GenBank/DDBJ whole genome shotgun (WGS) entry which is preliminary data.</text>
</comment>
<dbReference type="OrthoDB" id="9995306at2759"/>
<evidence type="ECO:0000256" key="2">
    <source>
        <dbReference type="ARBA" id="ARBA00008837"/>
    </source>
</evidence>
<dbReference type="Proteomes" id="UP000559256">
    <property type="component" value="Unassembled WGS sequence"/>
</dbReference>
<dbReference type="CDD" id="cd19495">
    <property type="entry name" value="Elp6"/>
    <property type="match status" value="1"/>
</dbReference>
<evidence type="ECO:0008006" key="5">
    <source>
        <dbReference type="Google" id="ProtNLM"/>
    </source>
</evidence>
<comment type="similarity">
    <text evidence="2">Belongs to the ELP6 family.</text>
</comment>
<protein>
    <recommendedName>
        <fullName evidence="5">Elongator complex protein 5</fullName>
    </recommendedName>
</protein>
<proteinExistence type="inferred from homology"/>
<dbReference type="AlphaFoldDB" id="A0A8H5G624"/>
<dbReference type="InterPro" id="IPR027417">
    <property type="entry name" value="P-loop_NTPase"/>
</dbReference>
<name>A0A8H5G624_9AGAR</name>
<evidence type="ECO:0000313" key="4">
    <source>
        <dbReference type="Proteomes" id="UP000559256"/>
    </source>
</evidence>